<sequence>MTSVWLCHYVTLDIFILSHFSQSINQKSKFSVMKSKNPEDLCPRKNIIRRNGINKSRSGNAFMRSPGTSHMYFKQVCAVCEPMFLSALQDAKRSVRQVIAQHWMDVKDEMTKTFHHKFVEHSCVSCEPILQSEVKKMLRQYQHLLDTKFHEIMELCHNIVTSNLYKKYHFKTIKRRIVYLHCLYLCFVQENLCSS</sequence>
<comment type="caution">
    <text evidence="1">The sequence shown here is derived from an EMBL/GenBank/DDBJ whole genome shotgun (WGS) entry which is preliminary data.</text>
</comment>
<accession>A0A9P0NS15</accession>
<protein>
    <submittedName>
        <fullName evidence="1">Uncharacterized protein</fullName>
    </submittedName>
</protein>
<keyword evidence="2" id="KW-1185">Reference proteome</keyword>
<dbReference type="Proteomes" id="UP001152888">
    <property type="component" value="Unassembled WGS sequence"/>
</dbReference>
<name>A0A9P0NS15_ACAOB</name>
<gene>
    <name evidence="1" type="ORF">ACAOBT_LOCUS260</name>
</gene>
<evidence type="ECO:0000313" key="2">
    <source>
        <dbReference type="Proteomes" id="UP001152888"/>
    </source>
</evidence>
<dbReference type="OrthoDB" id="6695087at2759"/>
<organism evidence="1 2">
    <name type="scientific">Acanthoscelides obtectus</name>
    <name type="common">Bean weevil</name>
    <name type="synonym">Bruchus obtectus</name>
    <dbReference type="NCBI Taxonomy" id="200917"/>
    <lineage>
        <taxon>Eukaryota</taxon>
        <taxon>Metazoa</taxon>
        <taxon>Ecdysozoa</taxon>
        <taxon>Arthropoda</taxon>
        <taxon>Hexapoda</taxon>
        <taxon>Insecta</taxon>
        <taxon>Pterygota</taxon>
        <taxon>Neoptera</taxon>
        <taxon>Endopterygota</taxon>
        <taxon>Coleoptera</taxon>
        <taxon>Polyphaga</taxon>
        <taxon>Cucujiformia</taxon>
        <taxon>Chrysomeloidea</taxon>
        <taxon>Chrysomelidae</taxon>
        <taxon>Bruchinae</taxon>
        <taxon>Bruchini</taxon>
        <taxon>Acanthoscelides</taxon>
    </lineage>
</organism>
<reference evidence="1" key="1">
    <citation type="submission" date="2022-03" db="EMBL/GenBank/DDBJ databases">
        <authorList>
            <person name="Sayadi A."/>
        </authorList>
    </citation>
    <scope>NUCLEOTIDE SEQUENCE</scope>
</reference>
<dbReference type="EMBL" id="CAKOFQ010006652">
    <property type="protein sequence ID" value="CAH1953867.1"/>
    <property type="molecule type" value="Genomic_DNA"/>
</dbReference>
<evidence type="ECO:0000313" key="1">
    <source>
        <dbReference type="EMBL" id="CAH1953867.1"/>
    </source>
</evidence>
<dbReference type="AlphaFoldDB" id="A0A9P0NS15"/>
<proteinExistence type="predicted"/>